<dbReference type="EMBL" id="LT629758">
    <property type="protein sequence ID" value="SDS32056.1"/>
    <property type="molecule type" value="Genomic_DNA"/>
</dbReference>
<sequence>MGQTIRHLRVAVIGTGFSGLGMAIRLKQEGEDDFLVFERAAAIGGTWRDNTYPGCACDVMALLYSYSFAPSAEWRTTFATQTEVLDYLRNCVEKFELTPHLRFEHELIDARWDRLTRRWHIETSQGEYTAQVLVAGSGYLSDPAIPDVPGLDSFTGEVFHSSNWNHDYPLAGKRVAVIGTGASAIQFVPEIQKVAGRLDLYQRTAPWVGPKPNLEISPAELRRRRGVPGYQKFRRGFNMWGREIVAFLMSAPARADKTIRGMAEKNLAKQVTDPALRARLTPDYSVGCKRLLFSDTWYPAIQQPNVDIVTDGIAKVAGGAIVGSDGTEREVDAIILGTGFRATDRPIARRIRGADGVKLSEAWSDGMAGYRGTTVTGFPNLFLMLGPNTTLGHSSQTVMIEAQLAYVIDALAQMKDRGLASVEVRPEAQREYNTWLDGVMDGTVWSPAGGCTNWYTDASGRNSSIFPTYTWRFRRNTRRFDLASYQIAASTGTERLLENAGGH</sequence>
<dbReference type="GO" id="GO:0050660">
    <property type="term" value="F:flavin adenine dinucleotide binding"/>
    <property type="evidence" value="ECO:0007669"/>
    <property type="project" value="InterPro"/>
</dbReference>
<dbReference type="InterPro" id="IPR051209">
    <property type="entry name" value="FAD-bind_Monooxygenase_sf"/>
</dbReference>
<comment type="similarity">
    <text evidence="1">Belongs to the FAD-binding monooxygenase family.</text>
</comment>
<gene>
    <name evidence="5" type="ORF">SAMN04489716_0524</name>
</gene>
<evidence type="ECO:0000256" key="1">
    <source>
        <dbReference type="ARBA" id="ARBA00010139"/>
    </source>
</evidence>
<keyword evidence="4" id="KW-0560">Oxidoreductase</keyword>
<keyword evidence="2" id="KW-0285">Flavoprotein</keyword>
<dbReference type="SUPFAM" id="SSF51905">
    <property type="entry name" value="FAD/NAD(P)-binding domain"/>
    <property type="match status" value="2"/>
</dbReference>
<dbReference type="RefSeq" id="WP_092541250.1">
    <property type="nucleotide sequence ID" value="NZ_BOMJ01000052.1"/>
</dbReference>
<dbReference type="GO" id="GO:0050661">
    <property type="term" value="F:NADP binding"/>
    <property type="evidence" value="ECO:0007669"/>
    <property type="project" value="InterPro"/>
</dbReference>
<proteinExistence type="inferred from homology"/>
<dbReference type="Proteomes" id="UP000198688">
    <property type="component" value="Chromosome I"/>
</dbReference>
<dbReference type="STRING" id="113562.SAMN04489716_0524"/>
<evidence type="ECO:0000256" key="4">
    <source>
        <dbReference type="ARBA" id="ARBA00023002"/>
    </source>
</evidence>
<dbReference type="OrthoDB" id="5168853at2"/>
<dbReference type="Gene3D" id="3.50.50.60">
    <property type="entry name" value="FAD/NAD(P)-binding domain"/>
    <property type="match status" value="2"/>
</dbReference>
<dbReference type="Pfam" id="PF00743">
    <property type="entry name" value="FMO-like"/>
    <property type="match status" value="1"/>
</dbReference>
<dbReference type="InterPro" id="IPR020946">
    <property type="entry name" value="Flavin_mOase-like"/>
</dbReference>
<reference evidence="5 6" key="1">
    <citation type="submission" date="2016-10" db="EMBL/GenBank/DDBJ databases">
        <authorList>
            <person name="de Groot N.N."/>
        </authorList>
    </citation>
    <scope>NUCLEOTIDE SEQUENCE [LARGE SCALE GENOMIC DNA]</scope>
    <source>
        <strain evidence="5 6">DSM 43941</strain>
    </source>
</reference>
<accession>A0A1H1R968</accession>
<protein>
    <submittedName>
        <fullName evidence="5">Predicted flavoprotein CzcO associated with the cation diffusion facilitator CzcD</fullName>
    </submittedName>
</protein>
<keyword evidence="6" id="KW-1185">Reference proteome</keyword>
<evidence type="ECO:0000313" key="5">
    <source>
        <dbReference type="EMBL" id="SDS32056.1"/>
    </source>
</evidence>
<dbReference type="PANTHER" id="PTHR42877:SF4">
    <property type="entry name" value="FAD_NAD(P)-BINDING DOMAIN-CONTAINING PROTEIN-RELATED"/>
    <property type="match status" value="1"/>
</dbReference>
<dbReference type="InterPro" id="IPR036188">
    <property type="entry name" value="FAD/NAD-bd_sf"/>
</dbReference>
<evidence type="ECO:0000256" key="3">
    <source>
        <dbReference type="ARBA" id="ARBA00022827"/>
    </source>
</evidence>
<dbReference type="AlphaFoldDB" id="A0A1H1R968"/>
<dbReference type="GO" id="GO:0004499">
    <property type="term" value="F:N,N-dimethylaniline monooxygenase activity"/>
    <property type="evidence" value="ECO:0007669"/>
    <property type="project" value="InterPro"/>
</dbReference>
<organism evidence="5 6">
    <name type="scientific">Actinoplanes derwentensis</name>
    <dbReference type="NCBI Taxonomy" id="113562"/>
    <lineage>
        <taxon>Bacteria</taxon>
        <taxon>Bacillati</taxon>
        <taxon>Actinomycetota</taxon>
        <taxon>Actinomycetes</taxon>
        <taxon>Micromonosporales</taxon>
        <taxon>Micromonosporaceae</taxon>
        <taxon>Actinoplanes</taxon>
    </lineage>
</organism>
<evidence type="ECO:0000256" key="2">
    <source>
        <dbReference type="ARBA" id="ARBA00022630"/>
    </source>
</evidence>
<dbReference type="PANTHER" id="PTHR42877">
    <property type="entry name" value="L-ORNITHINE N(5)-MONOOXYGENASE-RELATED"/>
    <property type="match status" value="1"/>
</dbReference>
<name>A0A1H1R968_9ACTN</name>
<evidence type="ECO:0000313" key="6">
    <source>
        <dbReference type="Proteomes" id="UP000198688"/>
    </source>
</evidence>
<keyword evidence="3" id="KW-0274">FAD</keyword>